<evidence type="ECO:0000313" key="1">
    <source>
        <dbReference type="EMBL" id="KKK91911.1"/>
    </source>
</evidence>
<feature type="non-terminal residue" evidence="1">
    <location>
        <position position="1"/>
    </location>
</feature>
<accession>A0A0F9C5K2</accession>
<organism evidence="1">
    <name type="scientific">marine sediment metagenome</name>
    <dbReference type="NCBI Taxonomy" id="412755"/>
    <lineage>
        <taxon>unclassified sequences</taxon>
        <taxon>metagenomes</taxon>
        <taxon>ecological metagenomes</taxon>
    </lineage>
</organism>
<comment type="caution">
    <text evidence="1">The sequence shown here is derived from an EMBL/GenBank/DDBJ whole genome shotgun (WGS) entry which is preliminary data.</text>
</comment>
<dbReference type="AlphaFoldDB" id="A0A0F9C5K2"/>
<dbReference type="EMBL" id="LAZR01048446">
    <property type="protein sequence ID" value="KKK91911.1"/>
    <property type="molecule type" value="Genomic_DNA"/>
</dbReference>
<reference evidence="1" key="1">
    <citation type="journal article" date="2015" name="Nature">
        <title>Complex archaea that bridge the gap between prokaryotes and eukaryotes.</title>
        <authorList>
            <person name="Spang A."/>
            <person name="Saw J.H."/>
            <person name="Jorgensen S.L."/>
            <person name="Zaremba-Niedzwiedzka K."/>
            <person name="Martijn J."/>
            <person name="Lind A.E."/>
            <person name="van Eijk R."/>
            <person name="Schleper C."/>
            <person name="Guy L."/>
            <person name="Ettema T.J."/>
        </authorList>
    </citation>
    <scope>NUCLEOTIDE SEQUENCE</scope>
</reference>
<gene>
    <name evidence="1" type="ORF">LCGC14_2708180</name>
</gene>
<protein>
    <recommendedName>
        <fullName evidence="2">Tip attachment protein J domain-containing protein</fullName>
    </recommendedName>
</protein>
<proteinExistence type="predicted"/>
<name>A0A0F9C5K2_9ZZZZ</name>
<sequence>IYKEITFNQLFDDVTPTAFTNTGISEKPYSPVHIRGVRALNDDLTIDWIRRARVNGEWLDAIDVPLDETTEDYEVDILDAPGGTVVRTITTTASANGSVVTPGTQSAFYDVADQTADTGITPGTPVDVEIFQLSAIRGRGFPGVELT</sequence>
<evidence type="ECO:0008006" key="2">
    <source>
        <dbReference type="Google" id="ProtNLM"/>
    </source>
</evidence>